<evidence type="ECO:0000313" key="1">
    <source>
        <dbReference type="EMBL" id="GAD77108.1"/>
    </source>
</evidence>
<sequence>MEQQGKSCVEFDYTTFLGATASKRWTFLEAVSTIAPIFSLIWKQNIDDLSSAEDKLWNRALKALSSRRSDESNLVNLVGLAQEQNVHQLSILMPYPLDQEQIEYIESRTQHSLKIVDSETIFINIT</sequence>
<keyword evidence="2" id="KW-1185">Reference proteome</keyword>
<gene>
    <name evidence="1" type="ORF">VAZ01S_062_00110</name>
</gene>
<dbReference type="AlphaFoldDB" id="U3CFN8"/>
<name>U3CFN8_9VIBR</name>
<proteinExistence type="predicted"/>
<dbReference type="EMBL" id="BATL01000062">
    <property type="protein sequence ID" value="GAD77108.1"/>
    <property type="molecule type" value="Genomic_DNA"/>
</dbReference>
<dbReference type="OrthoDB" id="6488871at2"/>
<dbReference type="Proteomes" id="UP000016567">
    <property type="component" value="Unassembled WGS sequence"/>
</dbReference>
<dbReference type="RefSeq" id="WP_021710851.1">
    <property type="nucleotide sequence ID" value="NZ_BAOB01000500.1"/>
</dbReference>
<comment type="caution">
    <text evidence="1">The sequence shown here is derived from an EMBL/GenBank/DDBJ whole genome shotgun (WGS) entry which is preliminary data.</text>
</comment>
<accession>U3CFN8</accession>
<protein>
    <submittedName>
        <fullName evidence="1">Uncharacterized protein</fullName>
    </submittedName>
</protein>
<organism evidence="1 2">
    <name type="scientific">Vibrio azureus NBRC 104587</name>
    <dbReference type="NCBI Taxonomy" id="1219077"/>
    <lineage>
        <taxon>Bacteria</taxon>
        <taxon>Pseudomonadati</taxon>
        <taxon>Pseudomonadota</taxon>
        <taxon>Gammaproteobacteria</taxon>
        <taxon>Vibrionales</taxon>
        <taxon>Vibrionaceae</taxon>
        <taxon>Vibrio</taxon>
    </lineage>
</organism>
<reference evidence="1 2" key="1">
    <citation type="submission" date="2013-09" db="EMBL/GenBank/DDBJ databases">
        <title>Whole genome shotgun sequence of Vibrio azureus NBRC 104587.</title>
        <authorList>
            <person name="Isaki S."/>
            <person name="Hosoyama A."/>
            <person name="Numata M."/>
            <person name="Hashimoto M."/>
            <person name="Hosoyama Y."/>
            <person name="Tsuchikane K."/>
            <person name="Noguchi M."/>
            <person name="Hirakata S."/>
            <person name="Ichikawa N."/>
            <person name="Ohji S."/>
            <person name="Yamazoe A."/>
            <person name="Fujita N."/>
        </authorList>
    </citation>
    <scope>NUCLEOTIDE SEQUENCE [LARGE SCALE GENOMIC DNA]</scope>
    <source>
        <strain evidence="1 2">NBRC 104587</strain>
    </source>
</reference>
<evidence type="ECO:0000313" key="2">
    <source>
        <dbReference type="Proteomes" id="UP000016567"/>
    </source>
</evidence>
<dbReference type="eggNOG" id="ENOG5032RU7">
    <property type="taxonomic scope" value="Bacteria"/>
</dbReference>